<dbReference type="SUPFAM" id="SSF63862">
    <property type="entry name" value="Thiamin pyrophosphokinase, substrate-binding domain"/>
    <property type="match status" value="1"/>
</dbReference>
<evidence type="ECO:0000259" key="6">
    <source>
        <dbReference type="Pfam" id="PF04263"/>
    </source>
</evidence>
<evidence type="ECO:0000256" key="5">
    <source>
        <dbReference type="NCBIfam" id="TIGR01378"/>
    </source>
</evidence>
<dbReference type="Pfam" id="PF04265">
    <property type="entry name" value="TPK_B1_binding"/>
    <property type="match status" value="1"/>
</dbReference>
<evidence type="ECO:0000313" key="8">
    <source>
        <dbReference type="EMBL" id="EYD72733.1"/>
    </source>
</evidence>
<dbReference type="GO" id="GO:0009229">
    <property type="term" value="P:thiamine diphosphate biosynthetic process"/>
    <property type="evidence" value="ECO:0007669"/>
    <property type="project" value="InterPro"/>
</dbReference>
<dbReference type="InterPro" id="IPR006282">
    <property type="entry name" value="Thi_PPkinase"/>
</dbReference>
<keyword evidence="1 8" id="KW-0808">Transferase</keyword>
<comment type="caution">
    <text evidence="8">The sequence shown here is derived from an EMBL/GenBank/DDBJ whole genome shotgun (WGS) entry which is preliminary data.</text>
</comment>
<evidence type="ECO:0000256" key="4">
    <source>
        <dbReference type="ARBA" id="ARBA00022840"/>
    </source>
</evidence>
<dbReference type="NCBIfam" id="TIGR01378">
    <property type="entry name" value="thi_PPkinase"/>
    <property type="match status" value="1"/>
</dbReference>
<keyword evidence="3 8" id="KW-0418">Kinase</keyword>
<dbReference type="AlphaFoldDB" id="A0A017HEZ9"/>
<sequence length="225" mass="23113">MAMAIVQSGEAVTLLGGGALGADDLALALARAPRLVAADGGARHAAAAGQAPMAVIGDMDSLGDAAARFADRLHEIAEQDSTDFDKALRNIDAPLVLAVGFTGGRLDHELAVFHGLVARPERRCLLIGAESLVFLCPPRIGLDLAPGTPFSLFPMGEVGCVSQGLRWPTAGIDFAPARRVGTSNEVTGPVTLRCDAPLMLGLAPRAALDAVIAALLAAPRGWPAR</sequence>
<gene>
    <name evidence="8" type="ORF">Lokhon_01536</name>
</gene>
<evidence type="ECO:0000256" key="2">
    <source>
        <dbReference type="ARBA" id="ARBA00022741"/>
    </source>
</evidence>
<dbReference type="Gene3D" id="3.40.50.10240">
    <property type="entry name" value="Thiamin pyrophosphokinase, catalytic domain"/>
    <property type="match status" value="1"/>
</dbReference>
<dbReference type="OrthoDB" id="7057856at2"/>
<dbReference type="InterPro" id="IPR036371">
    <property type="entry name" value="TPK_B1-bd_sf"/>
</dbReference>
<protein>
    <recommendedName>
        <fullName evidence="5">Thiamine diphosphokinase</fullName>
        <ecNumber evidence="5">2.7.6.2</ecNumber>
    </recommendedName>
</protein>
<dbReference type="STRING" id="1122180.Lokhon_01536"/>
<evidence type="ECO:0000256" key="3">
    <source>
        <dbReference type="ARBA" id="ARBA00022777"/>
    </source>
</evidence>
<dbReference type="GO" id="GO:0006772">
    <property type="term" value="P:thiamine metabolic process"/>
    <property type="evidence" value="ECO:0007669"/>
    <property type="project" value="UniProtKB-UniRule"/>
</dbReference>
<dbReference type="Proteomes" id="UP000025047">
    <property type="component" value="Unassembled WGS sequence"/>
</dbReference>
<name>A0A017HEZ9_9RHOB</name>
<keyword evidence="9" id="KW-1185">Reference proteome</keyword>
<organism evidence="8 9">
    <name type="scientific">Limimaricola hongkongensis DSM 17492</name>
    <dbReference type="NCBI Taxonomy" id="1122180"/>
    <lineage>
        <taxon>Bacteria</taxon>
        <taxon>Pseudomonadati</taxon>
        <taxon>Pseudomonadota</taxon>
        <taxon>Alphaproteobacteria</taxon>
        <taxon>Rhodobacterales</taxon>
        <taxon>Paracoccaceae</taxon>
        <taxon>Limimaricola</taxon>
    </lineage>
</organism>
<feature type="domain" description="Thiamin pyrophosphokinase thiamin-binding" evidence="7">
    <location>
        <begin position="147"/>
        <end position="198"/>
    </location>
</feature>
<dbReference type="GO" id="GO:0004788">
    <property type="term" value="F:thiamine diphosphokinase activity"/>
    <property type="evidence" value="ECO:0007669"/>
    <property type="project" value="UniProtKB-UniRule"/>
</dbReference>
<dbReference type="Pfam" id="PF04263">
    <property type="entry name" value="TPK_catalytic"/>
    <property type="match status" value="1"/>
</dbReference>
<dbReference type="eggNOG" id="COG1564">
    <property type="taxonomic scope" value="Bacteria"/>
</dbReference>
<dbReference type="HOGENOM" id="CLU_044237_1_1_5"/>
<dbReference type="InterPro" id="IPR007373">
    <property type="entry name" value="Thiamin_PyroPKinase_B1-bd"/>
</dbReference>
<evidence type="ECO:0000259" key="7">
    <source>
        <dbReference type="Pfam" id="PF04265"/>
    </source>
</evidence>
<keyword evidence="2" id="KW-0547">Nucleotide-binding</keyword>
<keyword evidence="4" id="KW-0067">ATP-binding</keyword>
<dbReference type="InterPro" id="IPR053149">
    <property type="entry name" value="TPK"/>
</dbReference>
<dbReference type="CDD" id="cd07995">
    <property type="entry name" value="TPK"/>
    <property type="match status" value="1"/>
</dbReference>
<evidence type="ECO:0000256" key="1">
    <source>
        <dbReference type="ARBA" id="ARBA00022679"/>
    </source>
</evidence>
<proteinExistence type="predicted"/>
<dbReference type="PANTHER" id="PTHR41299">
    <property type="entry name" value="THIAMINE PYROPHOSPHOKINASE"/>
    <property type="match status" value="1"/>
</dbReference>
<accession>A0A017HEZ9</accession>
<dbReference type="PATRIC" id="fig|1122180.6.peg.1515"/>
<dbReference type="SUPFAM" id="SSF63999">
    <property type="entry name" value="Thiamin pyrophosphokinase, catalytic domain"/>
    <property type="match status" value="1"/>
</dbReference>
<dbReference type="GO" id="GO:0005524">
    <property type="term" value="F:ATP binding"/>
    <property type="evidence" value="ECO:0007669"/>
    <property type="project" value="UniProtKB-KW"/>
</dbReference>
<dbReference type="PANTHER" id="PTHR41299:SF1">
    <property type="entry name" value="THIAMINE PYROPHOSPHOKINASE"/>
    <property type="match status" value="1"/>
</dbReference>
<dbReference type="InterPro" id="IPR036759">
    <property type="entry name" value="TPK_catalytic_sf"/>
</dbReference>
<dbReference type="GO" id="GO:0030975">
    <property type="term" value="F:thiamine binding"/>
    <property type="evidence" value="ECO:0007669"/>
    <property type="project" value="InterPro"/>
</dbReference>
<feature type="domain" description="Thiamin pyrophosphokinase catalytic" evidence="6">
    <location>
        <begin position="29"/>
        <end position="117"/>
    </location>
</feature>
<dbReference type="GO" id="GO:0016301">
    <property type="term" value="F:kinase activity"/>
    <property type="evidence" value="ECO:0007669"/>
    <property type="project" value="UniProtKB-KW"/>
</dbReference>
<dbReference type="RefSeq" id="WP_017929015.1">
    <property type="nucleotide sequence ID" value="NZ_KB822999.1"/>
</dbReference>
<dbReference type="InterPro" id="IPR007371">
    <property type="entry name" value="TPK_catalytic"/>
</dbReference>
<evidence type="ECO:0000313" key="9">
    <source>
        <dbReference type="Proteomes" id="UP000025047"/>
    </source>
</evidence>
<dbReference type="EC" id="2.7.6.2" evidence="5"/>
<dbReference type="EMBL" id="APGJ01000004">
    <property type="protein sequence ID" value="EYD72733.1"/>
    <property type="molecule type" value="Genomic_DNA"/>
</dbReference>
<reference evidence="8 9" key="1">
    <citation type="submission" date="2013-03" db="EMBL/GenBank/DDBJ databases">
        <authorList>
            <person name="Fiebig A."/>
            <person name="Goeker M."/>
            <person name="Klenk H.-P.P."/>
        </authorList>
    </citation>
    <scope>NUCLEOTIDE SEQUENCE [LARGE SCALE GENOMIC DNA]</scope>
    <source>
        <strain evidence="8 9">DSM 17492</strain>
    </source>
</reference>